<comment type="caution">
    <text evidence="2">The sequence shown here is derived from an EMBL/GenBank/DDBJ whole genome shotgun (WGS) entry which is preliminary data.</text>
</comment>
<feature type="region of interest" description="Disordered" evidence="1">
    <location>
        <begin position="34"/>
        <end position="53"/>
    </location>
</feature>
<evidence type="ECO:0000313" key="3">
    <source>
        <dbReference type="Proteomes" id="UP000253509"/>
    </source>
</evidence>
<evidence type="ECO:0000256" key="1">
    <source>
        <dbReference type="SAM" id="MobiDB-lite"/>
    </source>
</evidence>
<feature type="region of interest" description="Disordered" evidence="1">
    <location>
        <begin position="72"/>
        <end position="149"/>
    </location>
</feature>
<feature type="region of interest" description="Disordered" evidence="1">
    <location>
        <begin position="252"/>
        <end position="309"/>
    </location>
</feature>
<dbReference type="Proteomes" id="UP000253509">
    <property type="component" value="Unassembled WGS sequence"/>
</dbReference>
<feature type="compositionally biased region" description="Low complexity" evidence="1">
    <location>
        <begin position="72"/>
        <end position="81"/>
    </location>
</feature>
<gene>
    <name evidence="2" type="ORF">DFO65_1139</name>
</gene>
<proteinExistence type="predicted"/>
<dbReference type="AlphaFoldDB" id="A0A366IDW1"/>
<reference evidence="2 3" key="1">
    <citation type="submission" date="2018-06" db="EMBL/GenBank/DDBJ databases">
        <title>Freshwater and sediment microbial communities from various areas in North America, analyzing microbe dynamics in response to fracking.</title>
        <authorList>
            <person name="Lamendella R."/>
        </authorList>
    </citation>
    <scope>NUCLEOTIDE SEQUENCE [LARGE SCALE GENOMIC DNA]</scope>
    <source>
        <strain evidence="2 3">3b_TX</strain>
    </source>
</reference>
<protein>
    <submittedName>
        <fullName evidence="2">Uncharacterized protein</fullName>
    </submittedName>
</protein>
<dbReference type="EMBL" id="QNSB01000013">
    <property type="protein sequence ID" value="RBP69311.1"/>
    <property type="molecule type" value="Genomic_DNA"/>
</dbReference>
<name>A0A366IDW1_9MICO</name>
<evidence type="ECO:0000313" key="2">
    <source>
        <dbReference type="EMBL" id="RBP69311.1"/>
    </source>
</evidence>
<accession>A0A366IDW1</accession>
<organism evidence="2 3">
    <name type="scientific">Brevibacterium celere</name>
    <dbReference type="NCBI Taxonomy" id="225845"/>
    <lineage>
        <taxon>Bacteria</taxon>
        <taxon>Bacillati</taxon>
        <taxon>Actinomycetota</taxon>
        <taxon>Actinomycetes</taxon>
        <taxon>Micrococcales</taxon>
        <taxon>Brevibacteriaceae</taxon>
        <taxon>Brevibacterium</taxon>
    </lineage>
</organism>
<sequence length="309" mass="31591">MVRGSAPVHGGRPDRWAQGCRAGPTCVAAGSVVPSAADPDAKGRAAVAAEGPDAVGPVAVSRVGTGVGWAAAGRAAGTTADRPGRATDTRPAEDPAAGERETGRAPRKAADRRSGTGAADRRAEVGAPARVPRREHPVSSAGGDGTAHGRAVAVARGRLVPPDARSGPLGAAHAGTPLAVPDSPWVIREASRARWPVRRVPTCVVLLRGEYSADPSLRSRPDTWRPMMWLYSNGPAHSNVDLSANTCGQPCPARGPGVQRSDRTAPDLVPAPRPAFLTCTDTDIRGDRPSTAGLTGGATRAHPGVERPG</sequence>
<feature type="compositionally biased region" description="Basic and acidic residues" evidence="1">
    <location>
        <begin position="82"/>
        <end position="124"/>
    </location>
</feature>
<keyword evidence="3" id="KW-1185">Reference proteome</keyword>